<name>A0A4Y6PNS9_PERCE</name>
<organism evidence="2 3">
    <name type="scientific">Persicimonas caeni</name>
    <dbReference type="NCBI Taxonomy" id="2292766"/>
    <lineage>
        <taxon>Bacteria</taxon>
        <taxon>Deltaproteobacteria</taxon>
        <taxon>Bradymonadales</taxon>
        <taxon>Bradymonadaceae</taxon>
        <taxon>Persicimonas</taxon>
    </lineage>
</organism>
<protein>
    <recommendedName>
        <fullName evidence="4">Lipoprotein</fullName>
    </recommendedName>
</protein>
<keyword evidence="3" id="KW-1185">Reference proteome</keyword>
<feature type="chain" id="PRO_5030106142" description="Lipoprotein" evidence="1">
    <location>
        <begin position="27"/>
        <end position="110"/>
    </location>
</feature>
<evidence type="ECO:0008006" key="4">
    <source>
        <dbReference type="Google" id="ProtNLM"/>
    </source>
</evidence>
<evidence type="ECO:0000313" key="3">
    <source>
        <dbReference type="Proteomes" id="UP000315995"/>
    </source>
</evidence>
<dbReference type="OrthoDB" id="5514432at2"/>
<accession>A0A4Y6PNS9</accession>
<dbReference type="RefSeq" id="WP_141196472.1">
    <property type="nucleotide sequence ID" value="NZ_CP041186.1"/>
</dbReference>
<evidence type="ECO:0000313" key="2">
    <source>
        <dbReference type="EMBL" id="QDG49976.1"/>
    </source>
</evidence>
<reference evidence="2 3" key="1">
    <citation type="submission" date="2019-06" db="EMBL/GenBank/DDBJ databases">
        <title>Persicimonas caeni gen. nov., sp. nov., a predatory bacterium isolated from solar saltern.</title>
        <authorList>
            <person name="Wang S."/>
        </authorList>
    </citation>
    <scope>NUCLEOTIDE SEQUENCE [LARGE SCALE GENOMIC DNA]</scope>
    <source>
        <strain evidence="2 3">YN101</strain>
    </source>
</reference>
<sequence length="110" mass="11875">MQRWRHFLGGSLFAGALLALTVTLTACGDDMYASCDLEAGSLCADPESNVSCVEEQNLQCETQICARYKGSQAFCTTTCESDGDCVAGKCRQFPFGSNTSYCVEDVDIDE</sequence>
<dbReference type="Proteomes" id="UP000315995">
    <property type="component" value="Chromosome"/>
</dbReference>
<gene>
    <name evidence="2" type="ORF">FIV42_04240</name>
</gene>
<dbReference type="AlphaFoldDB" id="A0A4Y6PNS9"/>
<feature type="signal peptide" evidence="1">
    <location>
        <begin position="1"/>
        <end position="26"/>
    </location>
</feature>
<keyword evidence="1" id="KW-0732">Signal</keyword>
<accession>A0A5B8Y1C9</accession>
<dbReference type="EMBL" id="CP041186">
    <property type="protein sequence ID" value="QDG49976.1"/>
    <property type="molecule type" value="Genomic_DNA"/>
</dbReference>
<proteinExistence type="predicted"/>
<dbReference type="PROSITE" id="PS51257">
    <property type="entry name" value="PROKAR_LIPOPROTEIN"/>
    <property type="match status" value="1"/>
</dbReference>
<evidence type="ECO:0000256" key="1">
    <source>
        <dbReference type="SAM" id="SignalP"/>
    </source>
</evidence>